<evidence type="ECO:0000256" key="1">
    <source>
        <dbReference type="SAM" id="MobiDB-lite"/>
    </source>
</evidence>
<dbReference type="Proteomes" id="UP001320766">
    <property type="component" value="Unassembled WGS sequence"/>
</dbReference>
<keyword evidence="3" id="KW-1185">Reference proteome</keyword>
<name>A0ABT1KDC9_9ACTN</name>
<organism evidence="2 3">
    <name type="scientific">Nonomuraea roseoviolacea subsp. carminata</name>
    <dbReference type="NCBI Taxonomy" id="160689"/>
    <lineage>
        <taxon>Bacteria</taxon>
        <taxon>Bacillati</taxon>
        <taxon>Actinomycetota</taxon>
        <taxon>Actinomycetes</taxon>
        <taxon>Streptosporangiales</taxon>
        <taxon>Streptosporangiaceae</taxon>
        <taxon>Nonomuraea</taxon>
    </lineage>
</organism>
<evidence type="ECO:0000313" key="2">
    <source>
        <dbReference type="EMBL" id="MCP2350974.1"/>
    </source>
</evidence>
<dbReference type="EMBL" id="JAMZEC010000001">
    <property type="protein sequence ID" value="MCP2350974.1"/>
    <property type="molecule type" value="Genomic_DNA"/>
</dbReference>
<reference evidence="2 3" key="1">
    <citation type="submission" date="2022-06" db="EMBL/GenBank/DDBJ databases">
        <title>Sequencing the genomes of 1000 actinobacteria strains.</title>
        <authorList>
            <person name="Klenk H.-P."/>
        </authorList>
    </citation>
    <scope>NUCLEOTIDE SEQUENCE [LARGE SCALE GENOMIC DNA]</scope>
    <source>
        <strain evidence="2 3">DSM 44170</strain>
    </source>
</reference>
<evidence type="ECO:0000313" key="3">
    <source>
        <dbReference type="Proteomes" id="UP001320766"/>
    </source>
</evidence>
<dbReference type="RefSeq" id="WP_253776820.1">
    <property type="nucleotide sequence ID" value="NZ_BAAAVE010000010.1"/>
</dbReference>
<feature type="region of interest" description="Disordered" evidence="1">
    <location>
        <begin position="21"/>
        <end position="40"/>
    </location>
</feature>
<sequence length="70" mass="7679">MTVERALPTPGAHDLIRPTREPVAREVAPRAAADEAAGRFPREAKAPRLVEGANQIRRLVMGRALAQERL</sequence>
<gene>
    <name evidence="2" type="ORF">HD595_007096</name>
</gene>
<comment type="caution">
    <text evidence="2">The sequence shown here is derived from an EMBL/GenBank/DDBJ whole genome shotgun (WGS) entry which is preliminary data.</text>
</comment>
<accession>A0ABT1KDC9</accession>
<proteinExistence type="predicted"/>
<protein>
    <submittedName>
        <fullName evidence="2">Alkylation response protein AidB-like acyl-CoA dehydrogenase</fullName>
    </submittedName>
</protein>